<dbReference type="UniPathway" id="UPA00077">
    <property type="reaction ID" value="UER00154"/>
</dbReference>
<evidence type="ECO:0000313" key="10">
    <source>
        <dbReference type="Proteomes" id="UP000009061"/>
    </source>
</evidence>
<evidence type="ECO:0000256" key="3">
    <source>
        <dbReference type="ARBA" id="ARBA00005708"/>
    </source>
</evidence>
<comment type="catalytic activity">
    <reaction evidence="1 7">
        <text>7,8-dihydroneopterin = 6-hydroxymethyl-7,8-dihydropterin + glycolaldehyde</text>
        <dbReference type="Rhea" id="RHEA:10540"/>
        <dbReference type="ChEBI" id="CHEBI:17001"/>
        <dbReference type="ChEBI" id="CHEBI:17071"/>
        <dbReference type="ChEBI" id="CHEBI:44841"/>
        <dbReference type="EC" id="4.1.2.25"/>
    </reaction>
</comment>
<dbReference type="SMART" id="SM00905">
    <property type="entry name" value="FolB"/>
    <property type="match status" value="1"/>
</dbReference>
<comment type="function">
    <text evidence="7">Catalyzes the conversion of 7,8-dihydroneopterin to 6-hydroxymethyl-7,8-dihydropterin.</text>
</comment>
<evidence type="ECO:0000256" key="2">
    <source>
        <dbReference type="ARBA" id="ARBA00005013"/>
    </source>
</evidence>
<evidence type="ECO:0000313" key="9">
    <source>
        <dbReference type="EMBL" id="AFA41124.1"/>
    </source>
</evidence>
<dbReference type="Proteomes" id="UP000009061">
    <property type="component" value="Chromosome"/>
</dbReference>
<dbReference type="EC" id="4.1.2.25" evidence="7"/>
<sequence length="120" mass="13844">MNILFIKKLQIMASIGINNWEKNYLQKIFIDIELSIRSCCSKNTVSLINHIDYIKIKDAIVFLVQKKHFNLIENLAEEIVDMLITNFSIISFIKITINKPSAILEASNVGITIIRHIKKQ</sequence>
<comment type="pathway">
    <text evidence="2 7">Cofactor biosynthesis; tetrahydrofolate biosynthesis; 2-amino-4-hydroxy-6-hydroxymethyl-7,8-dihydropteridine diphosphate from 7,8-dihydroneopterin triphosphate: step 3/4.</text>
</comment>
<comment type="subunit">
    <text evidence="4">Homooctamer.</text>
</comment>
<dbReference type="NCBIfam" id="TIGR00526">
    <property type="entry name" value="folB_dom"/>
    <property type="match status" value="1"/>
</dbReference>
<dbReference type="InterPro" id="IPR006156">
    <property type="entry name" value="Dihydroneopterin_aldolase"/>
</dbReference>
<protein>
    <recommendedName>
        <fullName evidence="7">7,8-dihydroneopterin aldolase</fullName>
        <ecNumber evidence="7">4.1.2.25</ecNumber>
    </recommendedName>
</protein>
<keyword evidence="6 7" id="KW-0456">Lyase</keyword>
<dbReference type="PANTHER" id="PTHR42844">
    <property type="entry name" value="DIHYDRONEOPTERIN ALDOLASE 1-RELATED"/>
    <property type="match status" value="1"/>
</dbReference>
<gene>
    <name evidence="9" type="primary">folB</name>
    <name evidence="9" type="synonym">ygiG</name>
    <name evidence="9" type="ORF">WIGMOR_0285</name>
</gene>
<organism evidence="9 10">
    <name type="scientific">Wigglesworthia glossinidia endosymbiont of Glossina morsitans morsitans</name>
    <name type="common">Yale colony</name>
    <dbReference type="NCBI Taxonomy" id="1142511"/>
    <lineage>
        <taxon>Bacteria</taxon>
        <taxon>Pseudomonadati</taxon>
        <taxon>Pseudomonadota</taxon>
        <taxon>Gammaproteobacteria</taxon>
        <taxon>Enterobacterales</taxon>
        <taxon>Erwiniaceae</taxon>
        <taxon>Wigglesworthia</taxon>
    </lineage>
</organism>
<dbReference type="PANTHER" id="PTHR42844:SF1">
    <property type="entry name" value="DIHYDRONEOPTERIN ALDOLASE 1-RELATED"/>
    <property type="match status" value="1"/>
</dbReference>
<evidence type="ECO:0000256" key="4">
    <source>
        <dbReference type="ARBA" id="ARBA00011823"/>
    </source>
</evidence>
<dbReference type="GO" id="GO:0004150">
    <property type="term" value="F:dihydroneopterin aldolase activity"/>
    <property type="evidence" value="ECO:0007669"/>
    <property type="project" value="UniProtKB-UniRule"/>
</dbReference>
<proteinExistence type="inferred from homology"/>
<dbReference type="HOGENOM" id="CLU_112632_0_2_6"/>
<evidence type="ECO:0000256" key="1">
    <source>
        <dbReference type="ARBA" id="ARBA00001353"/>
    </source>
</evidence>
<dbReference type="EMBL" id="CP003315">
    <property type="protein sequence ID" value="AFA41124.1"/>
    <property type="molecule type" value="Genomic_DNA"/>
</dbReference>
<accession>H6Q5S8</accession>
<dbReference type="InterPro" id="IPR006157">
    <property type="entry name" value="FolB_dom"/>
</dbReference>
<dbReference type="eggNOG" id="COG1539">
    <property type="taxonomic scope" value="Bacteria"/>
</dbReference>
<feature type="domain" description="Dihydroneopterin aldolase/epimerase" evidence="8">
    <location>
        <begin position="4"/>
        <end position="115"/>
    </location>
</feature>
<dbReference type="Pfam" id="PF02152">
    <property type="entry name" value="FolB"/>
    <property type="match status" value="1"/>
</dbReference>
<reference evidence="9 10" key="1">
    <citation type="journal article" date="2012" name="MBio">
        <title>Insight into the transmission biology and species-specific functional capabilities of tsetse (Diptera: glossinidae) obligate symbiont wigglesworthia.</title>
        <authorList>
            <person name="Rio R.V."/>
            <person name="Symula R.E."/>
            <person name="Wang J."/>
            <person name="Lohs C."/>
            <person name="Wu Y.N."/>
            <person name="Snyder A.K."/>
            <person name="Bjornson R.D."/>
            <person name="Oshima K."/>
            <person name="Biehl B.S."/>
            <person name="Perna N.T."/>
            <person name="Hattori M."/>
            <person name="Aksoy S."/>
        </authorList>
    </citation>
    <scope>NUCLEOTIDE SEQUENCE [LARGE SCALE GENOMIC DNA]</scope>
    <source>
        <strain evidence="9">WGM</strain>
    </source>
</reference>
<dbReference type="InterPro" id="IPR043133">
    <property type="entry name" value="GTP-CH-I_C/QueF"/>
</dbReference>
<dbReference type="NCBIfam" id="TIGR00525">
    <property type="entry name" value="folB"/>
    <property type="match status" value="1"/>
</dbReference>
<keyword evidence="10" id="KW-1185">Reference proteome</keyword>
<dbReference type="GO" id="GO:0046656">
    <property type="term" value="P:folic acid biosynthetic process"/>
    <property type="evidence" value="ECO:0007669"/>
    <property type="project" value="UniProtKB-UniRule"/>
</dbReference>
<dbReference type="AlphaFoldDB" id="H6Q5S8"/>
<evidence type="ECO:0000256" key="5">
    <source>
        <dbReference type="ARBA" id="ARBA00022909"/>
    </source>
</evidence>
<dbReference type="GO" id="GO:0046654">
    <property type="term" value="P:tetrahydrofolate biosynthetic process"/>
    <property type="evidence" value="ECO:0007669"/>
    <property type="project" value="UniProtKB-UniRule"/>
</dbReference>
<evidence type="ECO:0000256" key="7">
    <source>
        <dbReference type="RuleBase" id="RU362079"/>
    </source>
</evidence>
<evidence type="ECO:0000259" key="8">
    <source>
        <dbReference type="SMART" id="SM00905"/>
    </source>
</evidence>
<keyword evidence="5 7" id="KW-0289">Folate biosynthesis</keyword>
<dbReference type="GO" id="GO:0005737">
    <property type="term" value="C:cytoplasm"/>
    <property type="evidence" value="ECO:0007669"/>
    <property type="project" value="TreeGrafter"/>
</dbReference>
<name>H6Q5S8_WIGGL</name>
<dbReference type="Gene3D" id="3.30.1130.10">
    <property type="match status" value="1"/>
</dbReference>
<comment type="similarity">
    <text evidence="3 7">Belongs to the DHNA family.</text>
</comment>
<evidence type="ECO:0000256" key="6">
    <source>
        <dbReference type="ARBA" id="ARBA00023239"/>
    </source>
</evidence>
<dbReference type="STRING" id="1142511.WIGMOR_0285"/>
<dbReference type="RefSeq" id="WP_014354063.1">
    <property type="nucleotide sequence ID" value="NC_016893.1"/>
</dbReference>
<dbReference type="KEGG" id="wgl:WIGMOR_0285"/>
<dbReference type="SUPFAM" id="SSF55620">
    <property type="entry name" value="Tetrahydrobiopterin biosynthesis enzymes-like"/>
    <property type="match status" value="1"/>
</dbReference>